<dbReference type="AlphaFoldDB" id="A0AAX4PGQ5"/>
<dbReference type="Pfam" id="PF00076">
    <property type="entry name" value="RRM_1"/>
    <property type="match status" value="1"/>
</dbReference>
<dbReference type="Gene3D" id="3.30.70.330">
    <property type="match status" value="1"/>
</dbReference>
<dbReference type="CDD" id="cd00590">
    <property type="entry name" value="RRM_SF"/>
    <property type="match status" value="1"/>
</dbReference>
<protein>
    <submittedName>
        <fullName evidence="4">CwfJ-like protein</fullName>
    </submittedName>
</protein>
<dbReference type="InterPro" id="IPR012677">
    <property type="entry name" value="Nucleotide-bd_a/b_plait_sf"/>
</dbReference>
<dbReference type="GO" id="GO:0061632">
    <property type="term" value="F:RNA lariat debranching enzyme activator activity"/>
    <property type="evidence" value="ECO:0007669"/>
    <property type="project" value="TreeGrafter"/>
</dbReference>
<organism evidence="4 5">
    <name type="scientific">Chloropicon roscoffensis</name>
    <dbReference type="NCBI Taxonomy" id="1461544"/>
    <lineage>
        <taxon>Eukaryota</taxon>
        <taxon>Viridiplantae</taxon>
        <taxon>Chlorophyta</taxon>
        <taxon>Chloropicophyceae</taxon>
        <taxon>Chloropicales</taxon>
        <taxon>Chloropicaceae</taxon>
        <taxon>Chloropicon</taxon>
    </lineage>
</organism>
<keyword evidence="5" id="KW-1185">Reference proteome</keyword>
<sequence length="610" mass="67174">MAVRILIAGDCNGIGGFRDLNDRVAQVVAKSGAFDLLLCVGNFFGGGADGAEQDLKLWLDSGGKATVPTYFVGVYSDACASSLALLANYPDCGLSYLGTQGVKKLKGLTVAYYDDFQGSEEEVIAMLERSNRLEGEVDLLLTCRWPEGVVPPNQADQALASVRGTQGPRRLACAFRPRYHVSGSAGRFWARVPYANPDLGAGSHVTRFIGLGCVGNKAKQKYLHALGLKPAAAMDREAFLATPPNTTAFPYAQAPRAAAKRGRGDEEDGQSWRWGEQGGAKRGRAPQREPSMFDKAAIVVNSEKSAFVRNLPYRASEQDAVKFFEPCGGKVVDIRRPRDQNGNYKGYAQVQFATVQEMRRACEEMNEKELMGRPIYVSPAESRSEKQKKESHPIADCWFCLSNPNADVHLVVSIGSECYCALDKGPITEDHVLVVPIDHVPCSMALKDSELAEVSKYFRALTRCFAAKGLDLVMFERYLMLKGREGGNHCHFNAVGIPREATDRLRSGQASKVLDKRIEAGFGEPEFRSKMRDVVGDGEYILLVMPDGESLVHPIMRGERMPYNFLRDEIASSLCKPERGDWRECKLAGRAQEEESVARFKAAFGEYDIM</sequence>
<feature type="domain" description="RRM" evidence="3">
    <location>
        <begin position="304"/>
        <end position="382"/>
    </location>
</feature>
<evidence type="ECO:0000256" key="1">
    <source>
        <dbReference type="PROSITE-ProRule" id="PRU00176"/>
    </source>
</evidence>
<proteinExistence type="predicted"/>
<dbReference type="Gene3D" id="3.30.428.10">
    <property type="entry name" value="HIT-like"/>
    <property type="match status" value="1"/>
</dbReference>
<dbReference type="CDD" id="cd07380">
    <property type="entry name" value="MPP_CWF19_N"/>
    <property type="match status" value="1"/>
</dbReference>
<dbReference type="GO" id="GO:0000398">
    <property type="term" value="P:mRNA splicing, via spliceosome"/>
    <property type="evidence" value="ECO:0007669"/>
    <property type="project" value="TreeGrafter"/>
</dbReference>
<dbReference type="PANTHER" id="PTHR12072">
    <property type="entry name" value="CWF19, CELL CYCLE CONTROL PROTEIN"/>
    <property type="match status" value="1"/>
</dbReference>
<evidence type="ECO:0000259" key="3">
    <source>
        <dbReference type="PROSITE" id="PS50102"/>
    </source>
</evidence>
<dbReference type="GO" id="GO:0003723">
    <property type="term" value="F:RNA binding"/>
    <property type="evidence" value="ECO:0007669"/>
    <property type="project" value="UniProtKB-UniRule"/>
</dbReference>
<keyword evidence="1" id="KW-0694">RNA-binding</keyword>
<dbReference type="GO" id="GO:0071014">
    <property type="term" value="C:post-mRNA release spliceosomal complex"/>
    <property type="evidence" value="ECO:0007669"/>
    <property type="project" value="TreeGrafter"/>
</dbReference>
<name>A0AAX4PGQ5_9CHLO</name>
<dbReference type="SMART" id="SM00360">
    <property type="entry name" value="RRM"/>
    <property type="match status" value="1"/>
</dbReference>
<evidence type="ECO:0000256" key="2">
    <source>
        <dbReference type="SAM" id="MobiDB-lite"/>
    </source>
</evidence>
<feature type="region of interest" description="Disordered" evidence="2">
    <location>
        <begin position="259"/>
        <end position="287"/>
    </location>
</feature>
<dbReference type="InterPro" id="IPR040194">
    <property type="entry name" value="Cwf19-like"/>
</dbReference>
<reference evidence="4 5" key="1">
    <citation type="submission" date="2024-03" db="EMBL/GenBank/DDBJ databases">
        <title>Complete genome sequence of the green alga Chloropicon roscoffensis RCC1871.</title>
        <authorList>
            <person name="Lemieux C."/>
            <person name="Pombert J.-F."/>
            <person name="Otis C."/>
            <person name="Turmel M."/>
        </authorList>
    </citation>
    <scope>NUCLEOTIDE SEQUENCE [LARGE SCALE GENOMIC DNA]</scope>
    <source>
        <strain evidence="4 5">RCC1871</strain>
    </source>
</reference>
<dbReference type="InterPro" id="IPR006768">
    <property type="entry name" value="Cwf19-like_C_dom-1"/>
</dbReference>
<dbReference type="InterPro" id="IPR036265">
    <property type="entry name" value="HIT-like_sf"/>
</dbReference>
<dbReference type="PANTHER" id="PTHR12072:SF4">
    <property type="entry name" value="CWF19-LIKE PROTEIN 1"/>
    <property type="match status" value="1"/>
</dbReference>
<accession>A0AAX4PGQ5</accession>
<evidence type="ECO:0000313" key="4">
    <source>
        <dbReference type="EMBL" id="WZN65515.1"/>
    </source>
</evidence>
<dbReference type="PROSITE" id="PS50102">
    <property type="entry name" value="RRM"/>
    <property type="match status" value="1"/>
</dbReference>
<dbReference type="InterPro" id="IPR035979">
    <property type="entry name" value="RBD_domain_sf"/>
</dbReference>
<dbReference type="SUPFAM" id="SSF54928">
    <property type="entry name" value="RNA-binding domain, RBD"/>
    <property type="match status" value="1"/>
</dbReference>
<gene>
    <name evidence="4" type="ORF">HKI87_12g70740</name>
</gene>
<dbReference type="InterPro" id="IPR000504">
    <property type="entry name" value="RRM_dom"/>
</dbReference>
<dbReference type="EMBL" id="CP151512">
    <property type="protein sequence ID" value="WZN65515.1"/>
    <property type="molecule type" value="Genomic_DNA"/>
</dbReference>
<dbReference type="SUPFAM" id="SSF54197">
    <property type="entry name" value="HIT-like"/>
    <property type="match status" value="1"/>
</dbReference>
<evidence type="ECO:0000313" key="5">
    <source>
        <dbReference type="Proteomes" id="UP001472866"/>
    </source>
</evidence>
<dbReference type="Pfam" id="PF04677">
    <property type="entry name" value="CwfJ_C_1"/>
    <property type="match status" value="1"/>
</dbReference>
<dbReference type="Proteomes" id="UP001472866">
    <property type="component" value="Chromosome 12"/>
</dbReference>